<organism evidence="8 9">
    <name type="scientific">Saccharomonospora glauca K62</name>
    <dbReference type="NCBI Taxonomy" id="928724"/>
    <lineage>
        <taxon>Bacteria</taxon>
        <taxon>Bacillati</taxon>
        <taxon>Actinomycetota</taxon>
        <taxon>Actinomycetes</taxon>
        <taxon>Pseudonocardiales</taxon>
        <taxon>Pseudonocardiaceae</taxon>
        <taxon>Saccharomonospora</taxon>
    </lineage>
</organism>
<dbReference type="GO" id="GO:0016212">
    <property type="term" value="F:kynurenine-oxoglutarate transaminase activity"/>
    <property type="evidence" value="ECO:0007669"/>
    <property type="project" value="TreeGrafter"/>
</dbReference>
<accession>I1D221</accession>
<dbReference type="OrthoDB" id="9763453at2"/>
<dbReference type="GO" id="GO:0030170">
    <property type="term" value="F:pyridoxal phosphate binding"/>
    <property type="evidence" value="ECO:0007669"/>
    <property type="project" value="InterPro"/>
</dbReference>
<name>I1D221_9PSEU</name>
<protein>
    <recommendedName>
        <fullName evidence="5">Aminotransferase</fullName>
        <ecNumber evidence="5">2.6.1.-</ecNumber>
    </recommendedName>
</protein>
<dbReference type="Pfam" id="PF00155">
    <property type="entry name" value="Aminotran_1_2"/>
    <property type="match status" value="1"/>
</dbReference>
<dbReference type="PANTHER" id="PTHR43807:SF20">
    <property type="entry name" value="FI04487P"/>
    <property type="match status" value="1"/>
</dbReference>
<dbReference type="EMBL" id="CM001484">
    <property type="protein sequence ID" value="EIE98995.1"/>
    <property type="molecule type" value="Genomic_DNA"/>
</dbReference>
<dbReference type="InterPro" id="IPR015424">
    <property type="entry name" value="PyrdxlP-dep_Trfase"/>
</dbReference>
<keyword evidence="3 5" id="KW-0808">Transferase</keyword>
<feature type="domain" description="Aminotransferase class I/classII large" evidence="7">
    <location>
        <begin position="42"/>
        <end position="388"/>
    </location>
</feature>
<gene>
    <name evidence="8" type="ORF">SacglDRAFT_02090</name>
</gene>
<comment type="cofactor">
    <cofactor evidence="1 5">
        <name>pyridoxal 5'-phosphate</name>
        <dbReference type="ChEBI" id="CHEBI:597326"/>
    </cofactor>
</comment>
<evidence type="ECO:0000256" key="3">
    <source>
        <dbReference type="ARBA" id="ARBA00022679"/>
    </source>
</evidence>
<evidence type="ECO:0000256" key="4">
    <source>
        <dbReference type="ARBA" id="ARBA00022898"/>
    </source>
</evidence>
<dbReference type="SUPFAM" id="SSF53383">
    <property type="entry name" value="PLP-dependent transferases"/>
    <property type="match status" value="1"/>
</dbReference>
<keyword evidence="4" id="KW-0663">Pyridoxal phosphate</keyword>
<dbReference type="GO" id="GO:0005737">
    <property type="term" value="C:cytoplasm"/>
    <property type="evidence" value="ECO:0007669"/>
    <property type="project" value="TreeGrafter"/>
</dbReference>
<dbReference type="InterPro" id="IPR004839">
    <property type="entry name" value="Aminotransferase_I/II_large"/>
</dbReference>
<evidence type="ECO:0000256" key="2">
    <source>
        <dbReference type="ARBA" id="ARBA00022576"/>
    </source>
</evidence>
<dbReference type="InterPro" id="IPR051326">
    <property type="entry name" value="Kynurenine-oxoglutarate_AT"/>
</dbReference>
<evidence type="ECO:0000256" key="5">
    <source>
        <dbReference type="RuleBase" id="RU000481"/>
    </source>
</evidence>
<dbReference type="InterPro" id="IPR015422">
    <property type="entry name" value="PyrdxlP-dep_Trfase_small"/>
</dbReference>
<keyword evidence="9" id="KW-1185">Reference proteome</keyword>
<dbReference type="InterPro" id="IPR004838">
    <property type="entry name" value="NHTrfase_class1_PyrdxlP-BS"/>
</dbReference>
<dbReference type="PROSITE" id="PS00105">
    <property type="entry name" value="AA_TRANSFER_CLASS_1"/>
    <property type="match status" value="1"/>
</dbReference>
<sequence>MTEDDRSGAGAAREPYSKRARDVPSGGLVTLLGSDQARTAVDLATGTPAAPKPADQLVDAACSMLRAGVHQYEAPAGNAELRSRIAGSFTTPADPDTEITVTVGGTEALFVALLSIIDPGDEVVIFDPYYDNFLGSLALAGAIPRFVPLRAPEWRFDPAELAAAFTPRTKAVLLNTPHNPTGRVLDREELDHLAALCEKWGALVISDEVYSAYTYDDHTHVSLADVPALAQRSIVVGSLSKSHALSGWRMGFLRAAPEHTRVLRQVHIAVTGGTAAPLQRAVVNSGVLEPGAWRPADELQKARDRVIEIFSGIGLKCCRPQGGCYVMADVRPVTNGDCHDFATALLDHAGVLVVPSTVLFAEPADGNAYVRIAFNKSETLIEEAARRIERARRTWPLATV</sequence>
<dbReference type="CDD" id="cd00609">
    <property type="entry name" value="AAT_like"/>
    <property type="match status" value="1"/>
</dbReference>
<dbReference type="STRING" id="928724.SacglDRAFT_02090"/>
<dbReference type="InterPro" id="IPR015421">
    <property type="entry name" value="PyrdxlP-dep_Trfase_major"/>
</dbReference>
<dbReference type="PRINTS" id="PR00753">
    <property type="entry name" value="ACCSYNTHASE"/>
</dbReference>
<dbReference type="HOGENOM" id="CLU_017584_4_0_11"/>
<reference evidence="9" key="2">
    <citation type="submission" date="2012-01" db="EMBL/GenBank/DDBJ databases">
        <title>Noncontiguous Finished sequence of chromosome of Saccharomonospora glauca K62.</title>
        <authorList>
            <consortium name="US DOE Joint Genome Institute"/>
            <person name="Lucas S."/>
            <person name="Han J."/>
            <person name="Lapidus A."/>
            <person name="Cheng J.-F."/>
            <person name="Goodwin L."/>
            <person name="Pitluck S."/>
            <person name="Peters L."/>
            <person name="Mikhailova N."/>
            <person name="Held B."/>
            <person name="Detter J.C."/>
            <person name="Han C."/>
            <person name="Tapia R."/>
            <person name="Land M."/>
            <person name="Hauser L."/>
            <person name="Kyrpides N."/>
            <person name="Ivanova N."/>
            <person name="Pagani I."/>
            <person name="Brambilla E.-M."/>
            <person name="Klenk H.-P."/>
            <person name="Woyke T."/>
        </authorList>
    </citation>
    <scope>NUCLEOTIDE SEQUENCE [LARGE SCALE GENOMIC DNA]</scope>
    <source>
        <strain evidence="9">K62</strain>
    </source>
</reference>
<dbReference type="PANTHER" id="PTHR43807">
    <property type="entry name" value="FI04487P"/>
    <property type="match status" value="1"/>
</dbReference>
<proteinExistence type="inferred from homology"/>
<evidence type="ECO:0000259" key="7">
    <source>
        <dbReference type="Pfam" id="PF00155"/>
    </source>
</evidence>
<dbReference type="AlphaFoldDB" id="I1D221"/>
<evidence type="ECO:0000256" key="6">
    <source>
        <dbReference type="SAM" id="MobiDB-lite"/>
    </source>
</evidence>
<dbReference type="eggNOG" id="COG0436">
    <property type="taxonomic scope" value="Bacteria"/>
</dbReference>
<evidence type="ECO:0000256" key="1">
    <source>
        <dbReference type="ARBA" id="ARBA00001933"/>
    </source>
</evidence>
<dbReference type="RefSeq" id="WP_005464227.1">
    <property type="nucleotide sequence ID" value="NZ_CM001484.1"/>
</dbReference>
<feature type="region of interest" description="Disordered" evidence="6">
    <location>
        <begin position="1"/>
        <end position="25"/>
    </location>
</feature>
<dbReference type="Proteomes" id="UP000005087">
    <property type="component" value="Chromosome"/>
</dbReference>
<dbReference type="Gene3D" id="3.90.1150.10">
    <property type="entry name" value="Aspartate Aminotransferase, domain 1"/>
    <property type="match status" value="1"/>
</dbReference>
<reference evidence="8 9" key="1">
    <citation type="submission" date="2011-09" db="EMBL/GenBank/DDBJ databases">
        <authorList>
            <consortium name="US DOE Joint Genome Institute (JGI-PGF)"/>
            <person name="Lucas S."/>
            <person name="Han J."/>
            <person name="Lapidus A."/>
            <person name="Cheng J.-F."/>
            <person name="Goodwin L."/>
            <person name="Pitluck S."/>
            <person name="Peters L."/>
            <person name="Land M.L."/>
            <person name="Hauser L."/>
            <person name="Brambilla E."/>
            <person name="Klenk H.-P."/>
            <person name="Woyke T.J."/>
        </authorList>
    </citation>
    <scope>NUCLEOTIDE SEQUENCE [LARGE SCALE GENOMIC DNA]</scope>
    <source>
        <strain evidence="8 9">K62</strain>
    </source>
</reference>
<evidence type="ECO:0000313" key="9">
    <source>
        <dbReference type="Proteomes" id="UP000005087"/>
    </source>
</evidence>
<dbReference type="EC" id="2.6.1.-" evidence="5"/>
<evidence type="ECO:0000313" key="8">
    <source>
        <dbReference type="EMBL" id="EIE98995.1"/>
    </source>
</evidence>
<dbReference type="Gene3D" id="3.40.640.10">
    <property type="entry name" value="Type I PLP-dependent aspartate aminotransferase-like (Major domain)"/>
    <property type="match status" value="1"/>
</dbReference>
<comment type="similarity">
    <text evidence="5">Belongs to the class-I pyridoxal-phosphate-dependent aminotransferase family.</text>
</comment>
<keyword evidence="2 5" id="KW-0032">Aminotransferase</keyword>